<evidence type="ECO:0000313" key="3">
    <source>
        <dbReference type="Proteomes" id="UP000010411"/>
    </source>
</evidence>
<proteinExistence type="predicted"/>
<accession>L1L4N0</accession>
<dbReference type="EMBL" id="AEJC01000116">
    <property type="protein sequence ID" value="EKX67857.1"/>
    <property type="molecule type" value="Genomic_DNA"/>
</dbReference>
<organism evidence="2 3">
    <name type="scientific">Streptomyces ipomoeae 91-03</name>
    <dbReference type="NCBI Taxonomy" id="698759"/>
    <lineage>
        <taxon>Bacteria</taxon>
        <taxon>Bacillati</taxon>
        <taxon>Actinomycetota</taxon>
        <taxon>Actinomycetes</taxon>
        <taxon>Kitasatosporales</taxon>
        <taxon>Streptomycetaceae</taxon>
        <taxon>Streptomyces</taxon>
    </lineage>
</organism>
<dbReference type="Proteomes" id="UP000010411">
    <property type="component" value="Unassembled WGS sequence"/>
</dbReference>
<sequence>MTCRGTRIDHRACNPRIESIQSTAQASVTPALPSPSPAAAAGGGTAGFPVDFTLQTRADGAASYTTVRTVTGQPDPGGAAQAYTLTSATGRYLRLRATRLGKPAAGETSKYRLQLAEIRVK</sequence>
<gene>
    <name evidence="2" type="ORF">STRIP9103_08656</name>
</gene>
<evidence type="ECO:0000256" key="1">
    <source>
        <dbReference type="SAM" id="MobiDB-lite"/>
    </source>
</evidence>
<reference evidence="2 3" key="1">
    <citation type="submission" date="2012-11" db="EMBL/GenBank/DDBJ databases">
        <authorList>
            <person name="Huguet-Tapia J.C."/>
            <person name="Durkin A.S."/>
            <person name="Pettis G.S."/>
            <person name="Badger J.H."/>
        </authorList>
    </citation>
    <scope>NUCLEOTIDE SEQUENCE [LARGE SCALE GENOMIC DNA]</scope>
    <source>
        <strain evidence="2 3">91-03</strain>
    </source>
</reference>
<comment type="caution">
    <text evidence="2">The sequence shown here is derived from an EMBL/GenBank/DDBJ whole genome shotgun (WGS) entry which is preliminary data.</text>
</comment>
<dbReference type="PATRIC" id="fig|698759.3.peg.1609"/>
<dbReference type="AlphaFoldDB" id="L1L4N0"/>
<protein>
    <submittedName>
        <fullName evidence="2">Uncharacterized protein</fullName>
    </submittedName>
</protein>
<feature type="region of interest" description="Disordered" evidence="1">
    <location>
        <begin position="21"/>
        <end position="46"/>
    </location>
</feature>
<name>L1L4N0_9ACTN</name>
<evidence type="ECO:0000313" key="2">
    <source>
        <dbReference type="EMBL" id="EKX67857.1"/>
    </source>
</evidence>
<dbReference type="Gene3D" id="2.60.120.260">
    <property type="entry name" value="Galactose-binding domain-like"/>
    <property type="match status" value="1"/>
</dbReference>
<keyword evidence="3" id="KW-1185">Reference proteome</keyword>
<dbReference type="RefSeq" id="WP_009302790.1">
    <property type="nucleotide sequence ID" value="NZ_AEJC01000116.1"/>
</dbReference>